<evidence type="ECO:0000256" key="1">
    <source>
        <dbReference type="ARBA" id="ARBA00005417"/>
    </source>
</evidence>
<dbReference type="GO" id="GO:0005524">
    <property type="term" value="F:ATP binding"/>
    <property type="evidence" value="ECO:0007669"/>
    <property type="project" value="UniProtKB-KW"/>
</dbReference>
<dbReference type="GO" id="GO:0005886">
    <property type="term" value="C:plasma membrane"/>
    <property type="evidence" value="ECO:0007669"/>
    <property type="project" value="TreeGrafter"/>
</dbReference>
<dbReference type="InterPro" id="IPR051120">
    <property type="entry name" value="ABC_AA/LPS_Transport"/>
</dbReference>
<evidence type="ECO:0000313" key="6">
    <source>
        <dbReference type="EMBL" id="RAI45119.1"/>
    </source>
</evidence>
<dbReference type="AlphaFoldDB" id="A0A327L2E9"/>
<dbReference type="Pfam" id="PF00005">
    <property type="entry name" value="ABC_tran"/>
    <property type="match status" value="1"/>
</dbReference>
<comment type="similarity">
    <text evidence="1">Belongs to the ABC transporter superfamily.</text>
</comment>
<dbReference type="RefSeq" id="WP_111418069.1">
    <property type="nucleotide sequence ID" value="NZ_NPEX01000024.1"/>
</dbReference>
<dbReference type="PANTHER" id="PTHR45772:SF9">
    <property type="entry name" value="CONSERVED COMPONENT OF ABC TRANSPORTER FOR NATURAL AMINO ACIDS"/>
    <property type="match status" value="1"/>
</dbReference>
<feature type="domain" description="ABC transporter" evidence="5">
    <location>
        <begin position="10"/>
        <end position="244"/>
    </location>
</feature>
<proteinExistence type="inferred from homology"/>
<evidence type="ECO:0000256" key="2">
    <source>
        <dbReference type="ARBA" id="ARBA00022448"/>
    </source>
</evidence>
<evidence type="ECO:0000259" key="5">
    <source>
        <dbReference type="PROSITE" id="PS50893"/>
    </source>
</evidence>
<dbReference type="Gene3D" id="3.40.50.300">
    <property type="entry name" value="P-loop containing nucleotide triphosphate hydrolases"/>
    <property type="match status" value="1"/>
</dbReference>
<gene>
    <name evidence="6" type="ORF">CH341_05670</name>
</gene>
<dbReference type="SUPFAM" id="SSF52540">
    <property type="entry name" value="P-loop containing nucleoside triphosphate hydrolases"/>
    <property type="match status" value="1"/>
</dbReference>
<protein>
    <recommendedName>
        <fullName evidence="5">ABC transporter domain-containing protein</fullName>
    </recommendedName>
</protein>
<keyword evidence="4" id="KW-0067">ATP-binding</keyword>
<comment type="caution">
    <text evidence="6">The sequence shown here is derived from an EMBL/GenBank/DDBJ whole genome shotgun (WGS) entry which is preliminary data.</text>
</comment>
<reference evidence="6 7" key="1">
    <citation type="submission" date="2017-07" db="EMBL/GenBank/DDBJ databases">
        <title>Draft Genome Sequences of Select Purple Nonsulfur Bacteria.</title>
        <authorList>
            <person name="Lasarre B."/>
            <person name="Mckinlay J.B."/>
        </authorList>
    </citation>
    <scope>NUCLEOTIDE SEQUENCE [LARGE SCALE GENOMIC DNA]</scope>
    <source>
        <strain evidence="6 7">DSM 5909</strain>
    </source>
</reference>
<dbReference type="PROSITE" id="PS00211">
    <property type="entry name" value="ABC_TRANSPORTER_1"/>
    <property type="match status" value="1"/>
</dbReference>
<dbReference type="InterPro" id="IPR003439">
    <property type="entry name" value="ABC_transporter-like_ATP-bd"/>
</dbReference>
<name>A0A327L2E9_9BRAD</name>
<keyword evidence="7" id="KW-1185">Reference proteome</keyword>
<dbReference type="InterPro" id="IPR017871">
    <property type="entry name" value="ABC_transporter-like_CS"/>
</dbReference>
<dbReference type="InterPro" id="IPR003593">
    <property type="entry name" value="AAA+_ATPase"/>
</dbReference>
<sequence>MSAAGAEALLTIDGVGKRFGGVAAVRDVSFSVADRSVVGLIGPNGSGKTTLLNIVNGVLAPDRGEIRLGGSATAGRRPSDLAALGLARTFQAARVFRTLTAMQNLFVPLLHQKALERRAAHRRAFDLLVFVGLERHADRVASELSGGQQRLLEFARTLVTRPRIVLMDEPFAGVHPQIKATLIRCIRETVSREGASFLIVSHEVPDLVAMSDRMVCLVEGAVAAWGAPADVVQEEKVIDGYLGRSEEPA</sequence>
<evidence type="ECO:0000256" key="4">
    <source>
        <dbReference type="ARBA" id="ARBA00022840"/>
    </source>
</evidence>
<evidence type="ECO:0000313" key="7">
    <source>
        <dbReference type="Proteomes" id="UP000249130"/>
    </source>
</evidence>
<keyword evidence="2" id="KW-0813">Transport</keyword>
<dbReference type="PROSITE" id="PS50893">
    <property type="entry name" value="ABC_TRANSPORTER_2"/>
    <property type="match status" value="1"/>
</dbReference>
<dbReference type="GO" id="GO:0016887">
    <property type="term" value="F:ATP hydrolysis activity"/>
    <property type="evidence" value="ECO:0007669"/>
    <property type="project" value="InterPro"/>
</dbReference>
<evidence type="ECO:0000256" key="3">
    <source>
        <dbReference type="ARBA" id="ARBA00022741"/>
    </source>
</evidence>
<dbReference type="Proteomes" id="UP000249130">
    <property type="component" value="Unassembled WGS sequence"/>
</dbReference>
<dbReference type="OrthoDB" id="7158404at2"/>
<organism evidence="6 7">
    <name type="scientific">Rhodoplanes roseus</name>
    <dbReference type="NCBI Taxonomy" id="29409"/>
    <lineage>
        <taxon>Bacteria</taxon>
        <taxon>Pseudomonadati</taxon>
        <taxon>Pseudomonadota</taxon>
        <taxon>Alphaproteobacteria</taxon>
        <taxon>Hyphomicrobiales</taxon>
        <taxon>Nitrobacteraceae</taxon>
        <taxon>Rhodoplanes</taxon>
    </lineage>
</organism>
<dbReference type="EMBL" id="NPEX01000024">
    <property type="protein sequence ID" value="RAI45119.1"/>
    <property type="molecule type" value="Genomic_DNA"/>
</dbReference>
<dbReference type="SMART" id="SM00382">
    <property type="entry name" value="AAA"/>
    <property type="match status" value="1"/>
</dbReference>
<keyword evidence="3" id="KW-0547">Nucleotide-binding</keyword>
<dbReference type="PANTHER" id="PTHR45772">
    <property type="entry name" value="CONSERVED COMPONENT OF ABC TRANSPORTER FOR NATURAL AMINO ACIDS-RELATED"/>
    <property type="match status" value="1"/>
</dbReference>
<dbReference type="InterPro" id="IPR027417">
    <property type="entry name" value="P-loop_NTPase"/>
</dbReference>
<accession>A0A327L2E9</accession>